<dbReference type="PANTHER" id="PTHR34222">
    <property type="entry name" value="GAG_PRE-INTEGRS DOMAIN-CONTAINING PROTEIN"/>
    <property type="match status" value="1"/>
</dbReference>
<evidence type="ECO:0000256" key="1">
    <source>
        <dbReference type="SAM" id="MobiDB-lite"/>
    </source>
</evidence>
<dbReference type="EMBL" id="BDDD01002129">
    <property type="protein sequence ID" value="GAV80176.1"/>
    <property type="molecule type" value="Genomic_DNA"/>
</dbReference>
<evidence type="ECO:0000313" key="3">
    <source>
        <dbReference type="Proteomes" id="UP000187406"/>
    </source>
</evidence>
<dbReference type="InParanoid" id="A0A1Q3CIU2"/>
<dbReference type="PANTHER" id="PTHR34222:SF37">
    <property type="entry name" value="RETROTRANSPOSON GAG DOMAIN-CONTAINING PROTEIN"/>
    <property type="match status" value="1"/>
</dbReference>
<dbReference type="AlphaFoldDB" id="A0A1Q3CIU2"/>
<evidence type="ECO:0000313" key="2">
    <source>
        <dbReference type="EMBL" id="GAV80176.1"/>
    </source>
</evidence>
<keyword evidence="3" id="KW-1185">Reference proteome</keyword>
<proteinExistence type="predicted"/>
<reference evidence="3" key="1">
    <citation type="submission" date="2016-04" db="EMBL/GenBank/DDBJ databases">
        <title>Cephalotus genome sequencing.</title>
        <authorList>
            <person name="Fukushima K."/>
            <person name="Hasebe M."/>
            <person name="Fang X."/>
        </authorList>
    </citation>
    <scope>NUCLEOTIDE SEQUENCE [LARGE SCALE GENOMIC DNA]</scope>
    <source>
        <strain evidence="3">cv. St1</strain>
    </source>
</reference>
<accession>A0A1Q3CIU2</accession>
<sequence length="179" mass="19822">MGLNLEFDIVRQNILQKDPLPTLQQAYALVHKEDNRQRLYSMTPTPTSDHSALITSGSFQPYTPRPTDKLHVRCDYCGKPYHMREKCWKHHGKPPGIGKGKGMNEDRSQAHEAEMIGPIGSESANSTGIGNFVTKEEMQHLIKDMINLKGRNSSHVASSASTISSTSYPFSGISSHSSP</sequence>
<protein>
    <submittedName>
        <fullName evidence="2">Uncharacterized protein</fullName>
    </submittedName>
</protein>
<feature type="compositionally biased region" description="Low complexity" evidence="1">
    <location>
        <begin position="153"/>
        <end position="167"/>
    </location>
</feature>
<gene>
    <name evidence="2" type="ORF">CFOL_v3_23637</name>
</gene>
<comment type="caution">
    <text evidence="2">The sequence shown here is derived from an EMBL/GenBank/DDBJ whole genome shotgun (WGS) entry which is preliminary data.</text>
</comment>
<organism evidence="2 3">
    <name type="scientific">Cephalotus follicularis</name>
    <name type="common">Albany pitcher plant</name>
    <dbReference type="NCBI Taxonomy" id="3775"/>
    <lineage>
        <taxon>Eukaryota</taxon>
        <taxon>Viridiplantae</taxon>
        <taxon>Streptophyta</taxon>
        <taxon>Embryophyta</taxon>
        <taxon>Tracheophyta</taxon>
        <taxon>Spermatophyta</taxon>
        <taxon>Magnoliopsida</taxon>
        <taxon>eudicotyledons</taxon>
        <taxon>Gunneridae</taxon>
        <taxon>Pentapetalae</taxon>
        <taxon>rosids</taxon>
        <taxon>fabids</taxon>
        <taxon>Oxalidales</taxon>
        <taxon>Cephalotaceae</taxon>
        <taxon>Cephalotus</taxon>
    </lineage>
</organism>
<feature type="compositionally biased region" description="Polar residues" evidence="1">
    <location>
        <begin position="168"/>
        <end position="179"/>
    </location>
</feature>
<feature type="region of interest" description="Disordered" evidence="1">
    <location>
        <begin position="151"/>
        <end position="179"/>
    </location>
</feature>
<name>A0A1Q3CIU2_CEPFO</name>
<dbReference type="Proteomes" id="UP000187406">
    <property type="component" value="Unassembled WGS sequence"/>
</dbReference>